<dbReference type="AlphaFoldDB" id="A0A6M5YGM6"/>
<protein>
    <submittedName>
        <fullName evidence="2">Uncharacterized protein</fullName>
    </submittedName>
</protein>
<organism evidence="2 3">
    <name type="scientific">Spirosoma taeanense</name>
    <dbReference type="NCBI Taxonomy" id="2735870"/>
    <lineage>
        <taxon>Bacteria</taxon>
        <taxon>Pseudomonadati</taxon>
        <taxon>Bacteroidota</taxon>
        <taxon>Cytophagia</taxon>
        <taxon>Cytophagales</taxon>
        <taxon>Cytophagaceae</taxon>
        <taxon>Spirosoma</taxon>
    </lineage>
</organism>
<evidence type="ECO:0000256" key="1">
    <source>
        <dbReference type="SAM" id="MobiDB-lite"/>
    </source>
</evidence>
<keyword evidence="3" id="KW-1185">Reference proteome</keyword>
<feature type="region of interest" description="Disordered" evidence="1">
    <location>
        <begin position="1"/>
        <end position="120"/>
    </location>
</feature>
<feature type="compositionally biased region" description="Basic and acidic residues" evidence="1">
    <location>
        <begin position="51"/>
        <end position="69"/>
    </location>
</feature>
<name>A0A6M5YGM6_9BACT</name>
<evidence type="ECO:0000313" key="2">
    <source>
        <dbReference type="EMBL" id="QJW92446.1"/>
    </source>
</evidence>
<gene>
    <name evidence="2" type="ORF">HNV11_21490</name>
</gene>
<reference evidence="2 3" key="1">
    <citation type="submission" date="2020-05" db="EMBL/GenBank/DDBJ databases">
        <title>Genome sequencing of Spirosoma sp. TS118.</title>
        <authorList>
            <person name="Lee J.-H."/>
            <person name="Jeong S."/>
            <person name="Zhao L."/>
            <person name="Jung J.-H."/>
            <person name="Kim M.-K."/>
            <person name="Lim S."/>
        </authorList>
    </citation>
    <scope>NUCLEOTIDE SEQUENCE [LARGE SCALE GENOMIC DNA]</scope>
    <source>
        <strain evidence="2 3">TS118</strain>
    </source>
</reference>
<dbReference type="EMBL" id="CP053435">
    <property type="protein sequence ID" value="QJW92446.1"/>
    <property type="molecule type" value="Genomic_DNA"/>
</dbReference>
<accession>A0A6M5YGM6</accession>
<sequence length="120" mass="12758">MAESRLAIQRSSSVGPAPEFPLNTAIMNKPVRQYAPDQADTSASGSDQPADESHADNYKPEQTADRNVPEDGPSGENTKNNGEQGGGLWTSGGQVTTGTPYHGEYGTPEPNREATPKKEE</sequence>
<dbReference type="Proteomes" id="UP000502756">
    <property type="component" value="Chromosome"/>
</dbReference>
<feature type="compositionally biased region" description="Basic and acidic residues" evidence="1">
    <location>
        <begin position="110"/>
        <end position="120"/>
    </location>
</feature>
<evidence type="ECO:0000313" key="3">
    <source>
        <dbReference type="Proteomes" id="UP000502756"/>
    </source>
</evidence>
<proteinExistence type="predicted"/>
<dbReference type="KEGG" id="stae:HNV11_21490"/>